<evidence type="ECO:0000313" key="1">
    <source>
        <dbReference type="EMBL" id="MBE9403424.1"/>
    </source>
</evidence>
<dbReference type="EMBL" id="JADEYR010000002">
    <property type="protein sequence ID" value="MBE9403424.1"/>
    <property type="molecule type" value="Genomic_DNA"/>
</dbReference>
<dbReference type="Proteomes" id="UP000644727">
    <property type="component" value="Unassembled WGS sequence"/>
</dbReference>
<reference evidence="1 2" key="1">
    <citation type="submission" date="2020-10" db="EMBL/GenBank/DDBJ databases">
        <title>Draft genome and description of Brachybacterium epidermidis sp nov.</title>
        <authorList>
            <person name="Boxberger M."/>
            <person name="La Scola B."/>
        </authorList>
    </citation>
    <scope>NUCLEOTIDE SEQUENCE [LARGE SCALE GENOMIC DNA]</scope>
    <source>
        <strain evidence="1 2">Marseille-Q2903</strain>
    </source>
</reference>
<protein>
    <recommendedName>
        <fullName evidence="3">Transposase</fullName>
    </recommendedName>
</protein>
<comment type="caution">
    <text evidence="1">The sequence shown here is derived from an EMBL/GenBank/DDBJ whole genome shotgun (WGS) entry which is preliminary data.</text>
</comment>
<name>A0ABR9VZ12_9MICO</name>
<gene>
    <name evidence="1" type="ORF">IOE58_04205</name>
</gene>
<evidence type="ECO:0000313" key="2">
    <source>
        <dbReference type="Proteomes" id="UP000644727"/>
    </source>
</evidence>
<keyword evidence="2" id="KW-1185">Reference proteome</keyword>
<accession>A0ABR9VZ12</accession>
<evidence type="ECO:0008006" key="3">
    <source>
        <dbReference type="Google" id="ProtNLM"/>
    </source>
</evidence>
<proteinExistence type="predicted"/>
<sequence length="52" mass="5910">MRAEGYAVEPILRVLSQQGLAIAARTYRAWKRPARIAERTVADALVEDKIRE</sequence>
<organism evidence="1 2">
    <name type="scientific">Brachybacterium epidermidis</name>
    <dbReference type="NCBI Taxonomy" id="2781983"/>
    <lineage>
        <taxon>Bacteria</taxon>
        <taxon>Bacillati</taxon>
        <taxon>Actinomycetota</taxon>
        <taxon>Actinomycetes</taxon>
        <taxon>Micrococcales</taxon>
        <taxon>Dermabacteraceae</taxon>
        <taxon>Brachybacterium</taxon>
    </lineage>
</organism>